<feature type="region of interest" description="Disordered" evidence="1">
    <location>
        <begin position="49"/>
        <end position="82"/>
    </location>
</feature>
<evidence type="ECO:0000313" key="2">
    <source>
        <dbReference type="EMBL" id="MEY2345246.1"/>
    </source>
</evidence>
<gene>
    <name evidence="2" type="ORF">I3679_020000</name>
</gene>
<sequence>MSWVLNSWSMTESAHHIDQQQQNTLSVYQVMFSPPKQSTTMIEPRIKIESQQPPIALPRSENGEFIEAPKQPAKSVNNNRPQ</sequence>
<proteinExistence type="predicted"/>
<dbReference type="EMBL" id="JADQCH020000002">
    <property type="protein sequence ID" value="MEY2345246.1"/>
    <property type="molecule type" value="Genomic_DNA"/>
</dbReference>
<name>A0ABD5LZC3_PROMI</name>
<evidence type="ECO:0000256" key="1">
    <source>
        <dbReference type="SAM" id="MobiDB-lite"/>
    </source>
</evidence>
<organism evidence="2">
    <name type="scientific">Proteus mirabilis</name>
    <dbReference type="NCBI Taxonomy" id="584"/>
    <lineage>
        <taxon>Bacteria</taxon>
        <taxon>Pseudomonadati</taxon>
        <taxon>Pseudomonadota</taxon>
        <taxon>Gammaproteobacteria</taxon>
        <taxon>Enterobacterales</taxon>
        <taxon>Morganellaceae</taxon>
        <taxon>Proteus</taxon>
    </lineage>
</organism>
<dbReference type="AlphaFoldDB" id="A0ABD5LZC3"/>
<comment type="caution">
    <text evidence="2">The sequence shown here is derived from an EMBL/GenBank/DDBJ whole genome shotgun (WGS) entry which is preliminary data.</text>
</comment>
<accession>A0ABD5LZC3</accession>
<reference evidence="2" key="1">
    <citation type="submission" date="2021-05" db="EMBL/GenBank/DDBJ databases">
        <title>First report of NDM-5 and VEB-6 producing Proteus mirabilis isolated from blood of a sepsis patient in Kolkata, India.</title>
        <authorList>
            <person name="Halder G."/>
            <person name="Chaudhuri B."/>
            <person name="Dutta S."/>
        </authorList>
    </citation>
    <scope>NUCLEOTIDE SEQUENCE [LARGE SCALE GENOMIC DNA]</scope>
    <source>
        <strain evidence="2">7049</strain>
    </source>
</reference>
<protein>
    <submittedName>
        <fullName evidence="2">Uncharacterized protein</fullName>
    </submittedName>
</protein>